<gene>
    <name evidence="2" type="ORF">Plil01_000260700</name>
</gene>
<evidence type="ECO:0000256" key="1">
    <source>
        <dbReference type="SAM" id="SignalP"/>
    </source>
</evidence>
<dbReference type="EMBL" id="BSXW01000094">
    <property type="protein sequence ID" value="GMF11941.1"/>
    <property type="molecule type" value="Genomic_DNA"/>
</dbReference>
<name>A0A9W6TG80_9STRA</name>
<keyword evidence="1" id="KW-0732">Signal</keyword>
<dbReference type="AlphaFoldDB" id="A0A9W6TG80"/>
<reference evidence="2" key="1">
    <citation type="submission" date="2023-04" db="EMBL/GenBank/DDBJ databases">
        <title>Phytophthora lilii NBRC 32176.</title>
        <authorList>
            <person name="Ichikawa N."/>
            <person name="Sato H."/>
            <person name="Tonouchi N."/>
        </authorList>
    </citation>
    <scope>NUCLEOTIDE SEQUENCE</scope>
    <source>
        <strain evidence="2">NBRC 32176</strain>
    </source>
</reference>
<protein>
    <submittedName>
        <fullName evidence="2">Unnamed protein product</fullName>
    </submittedName>
</protein>
<organism evidence="2 3">
    <name type="scientific">Phytophthora lilii</name>
    <dbReference type="NCBI Taxonomy" id="2077276"/>
    <lineage>
        <taxon>Eukaryota</taxon>
        <taxon>Sar</taxon>
        <taxon>Stramenopiles</taxon>
        <taxon>Oomycota</taxon>
        <taxon>Peronosporomycetes</taxon>
        <taxon>Peronosporales</taxon>
        <taxon>Peronosporaceae</taxon>
        <taxon>Phytophthora</taxon>
    </lineage>
</organism>
<keyword evidence="3" id="KW-1185">Reference proteome</keyword>
<comment type="caution">
    <text evidence="2">The sequence shown here is derived from an EMBL/GenBank/DDBJ whole genome shotgun (WGS) entry which is preliminary data.</text>
</comment>
<dbReference type="OrthoDB" id="117793at2759"/>
<sequence>MNRAIVFYIVTSIIITAATSAPEIGPHDNVGAFTLSRAATISSAETSEQANYSTPSSTLQILTRNTTNTATQSSYVTAEPRLTNTKLFEVGSTAAVVSTIKSIYPNWVGPASKASDTACYRESHITKTCPLEFNSKWDTCWAQCPLEYPVKCGMECIRQNDDCKLEIVSKVAVVFQSVMALALFNLYGEFKLMSKAVRTAFRCAKEMAILVKQLTKYVRNIKVTDPQTSQAQLLALLYQTDNMVFDFPVTIATCMGIIVKPNIRFADKITNTAELVLKEVIASSDSIVKSWDSFKAFMKRILLGDSISSLNNTDITSLKTAMNSNTTCEYDLKRLADRTWMTILSLRKQNPKLSENDLRVVMSKSNLVLNDVPIVTNNCMNELIVESDEKTAYGTRATLRKTFGVIVEDLIKSGTSNNGTFLTAEEYAYKIADKAMSFYGVWDIKGVTNVVGEYFQTICGPTRYTGDIDDGPASKALGLTTVDKAFNGSSGTWTKESDGSVSLIFHSRDTEDVTVNILSAGDKVDEVAVSAGGSAIWSSNVSALGGKTLYLDRWRPGFLGLPGTGGGSLLLWVPDRLKGS</sequence>
<evidence type="ECO:0000313" key="3">
    <source>
        <dbReference type="Proteomes" id="UP001165083"/>
    </source>
</evidence>
<evidence type="ECO:0000313" key="2">
    <source>
        <dbReference type="EMBL" id="GMF11941.1"/>
    </source>
</evidence>
<proteinExistence type="predicted"/>
<feature type="signal peptide" evidence="1">
    <location>
        <begin position="1"/>
        <end position="20"/>
    </location>
</feature>
<accession>A0A9W6TG80</accession>
<feature type="chain" id="PRO_5040757989" evidence="1">
    <location>
        <begin position="21"/>
        <end position="580"/>
    </location>
</feature>
<dbReference type="Proteomes" id="UP001165083">
    <property type="component" value="Unassembled WGS sequence"/>
</dbReference>